<comment type="caution">
    <text evidence="2">The sequence shown here is derived from an EMBL/GenBank/DDBJ whole genome shotgun (WGS) entry which is preliminary data.</text>
</comment>
<reference evidence="2" key="1">
    <citation type="journal article" date="2015" name="Nature">
        <title>Complex archaea that bridge the gap between prokaryotes and eukaryotes.</title>
        <authorList>
            <person name="Spang A."/>
            <person name="Saw J.H."/>
            <person name="Jorgensen S.L."/>
            <person name="Zaremba-Niedzwiedzka K."/>
            <person name="Martijn J."/>
            <person name="Lind A.E."/>
            <person name="van Eijk R."/>
            <person name="Schleper C."/>
            <person name="Guy L."/>
            <person name="Ettema T.J."/>
        </authorList>
    </citation>
    <scope>NUCLEOTIDE SEQUENCE</scope>
</reference>
<proteinExistence type="predicted"/>
<sequence>MKVPNPPNGRMFEWLRFAATVSSLCIIPMLLWGISVEKRVTAMEASRFTTGDGAALLEVITDHLVRQAAIDATLTAKLGAISQELQEWKQAIREAVLKMDRYHTSKDAAQ</sequence>
<keyword evidence="1" id="KW-0472">Membrane</keyword>
<evidence type="ECO:0000256" key="1">
    <source>
        <dbReference type="SAM" id="Phobius"/>
    </source>
</evidence>
<dbReference type="EMBL" id="LAZR01021326">
    <property type="protein sequence ID" value="KKL85730.1"/>
    <property type="molecule type" value="Genomic_DNA"/>
</dbReference>
<feature type="transmembrane region" description="Helical" evidence="1">
    <location>
        <begin position="14"/>
        <end position="34"/>
    </location>
</feature>
<name>A0A0F9HVQ1_9ZZZZ</name>
<accession>A0A0F9HVQ1</accession>
<keyword evidence="1" id="KW-0812">Transmembrane</keyword>
<keyword evidence="1" id="KW-1133">Transmembrane helix</keyword>
<protein>
    <submittedName>
        <fullName evidence="2">Uncharacterized protein</fullName>
    </submittedName>
</protein>
<gene>
    <name evidence="2" type="ORF">LCGC14_1951790</name>
</gene>
<evidence type="ECO:0000313" key="2">
    <source>
        <dbReference type="EMBL" id="KKL85730.1"/>
    </source>
</evidence>
<dbReference type="AlphaFoldDB" id="A0A0F9HVQ1"/>
<organism evidence="2">
    <name type="scientific">marine sediment metagenome</name>
    <dbReference type="NCBI Taxonomy" id="412755"/>
    <lineage>
        <taxon>unclassified sequences</taxon>
        <taxon>metagenomes</taxon>
        <taxon>ecological metagenomes</taxon>
    </lineage>
</organism>